<dbReference type="AlphaFoldDB" id="A0A2U2EKM7"/>
<dbReference type="Proteomes" id="UP000245905">
    <property type="component" value="Unassembled WGS sequence"/>
</dbReference>
<dbReference type="EMBL" id="JRFS01000001">
    <property type="protein sequence ID" value="PWE85061.1"/>
    <property type="molecule type" value="Genomic_DNA"/>
</dbReference>
<evidence type="ECO:0000313" key="2">
    <source>
        <dbReference type="EMBL" id="PWE85061.1"/>
    </source>
</evidence>
<dbReference type="RefSeq" id="WP_109256897.1">
    <property type="nucleotide sequence ID" value="NZ_JRFS01000001.1"/>
</dbReference>
<keyword evidence="1" id="KW-0175">Coiled coil</keyword>
<sequence>MESEYETKALMRYKETGVLSDALLTIRQWEKQKEEILKAEEEKQKQEALKAEEEKQAEVEADEILDAPEPVEEFIEPTEKNDIMKIARYEVKVDPFQQAQLECYMQECGIQYRRLD</sequence>
<feature type="coiled-coil region" evidence="1">
    <location>
        <begin position="26"/>
        <end position="63"/>
    </location>
</feature>
<comment type="caution">
    <text evidence="2">The sequence shown here is derived from an EMBL/GenBank/DDBJ whole genome shotgun (WGS) entry which is preliminary data.</text>
</comment>
<gene>
    <name evidence="2" type="ORF">LD38_00080</name>
</gene>
<reference evidence="2 3" key="1">
    <citation type="submission" date="2014-09" db="EMBL/GenBank/DDBJ databases">
        <title>Butyrate-producing bacteria isolated from human gut.</title>
        <authorList>
            <person name="Zhang Q."/>
            <person name="Zhao L."/>
        </authorList>
    </citation>
    <scope>NUCLEOTIDE SEQUENCE [LARGE SCALE GENOMIC DNA]</scope>
    <source>
        <strain evidence="2 3">R22</strain>
    </source>
</reference>
<accession>A0A2U2EKM7</accession>
<organism evidence="2 3">
    <name type="scientific">Agathobacter rectalis</name>
    <dbReference type="NCBI Taxonomy" id="39491"/>
    <lineage>
        <taxon>Bacteria</taxon>
        <taxon>Bacillati</taxon>
        <taxon>Bacillota</taxon>
        <taxon>Clostridia</taxon>
        <taxon>Lachnospirales</taxon>
        <taxon>Lachnospiraceae</taxon>
        <taxon>Agathobacter</taxon>
    </lineage>
</organism>
<name>A0A2U2EKM7_9FIRM</name>
<proteinExistence type="predicted"/>
<evidence type="ECO:0000256" key="1">
    <source>
        <dbReference type="SAM" id="Coils"/>
    </source>
</evidence>
<protein>
    <submittedName>
        <fullName evidence="2">Uncharacterized protein</fullName>
    </submittedName>
</protein>
<evidence type="ECO:0000313" key="3">
    <source>
        <dbReference type="Proteomes" id="UP000245905"/>
    </source>
</evidence>